<protein>
    <submittedName>
        <fullName evidence="2">Uu.00g084880.m01.CDS01</fullName>
    </submittedName>
</protein>
<comment type="caution">
    <text evidence="2">The sequence shown here is derived from an EMBL/GenBank/DDBJ whole genome shotgun (WGS) entry which is preliminary data.</text>
</comment>
<feature type="compositionally biased region" description="Polar residues" evidence="1">
    <location>
        <begin position="90"/>
        <end position="110"/>
    </location>
</feature>
<evidence type="ECO:0000256" key="1">
    <source>
        <dbReference type="SAM" id="MobiDB-lite"/>
    </source>
</evidence>
<evidence type="ECO:0000313" key="2">
    <source>
        <dbReference type="EMBL" id="CAJ2507302.1"/>
    </source>
</evidence>
<dbReference type="EMBL" id="CAUWAG010000010">
    <property type="protein sequence ID" value="CAJ2507302.1"/>
    <property type="molecule type" value="Genomic_DNA"/>
</dbReference>
<dbReference type="AlphaFoldDB" id="A0AAI8VMH8"/>
<evidence type="ECO:0000313" key="3">
    <source>
        <dbReference type="Proteomes" id="UP001295740"/>
    </source>
</evidence>
<accession>A0AAI8VMH8</accession>
<gene>
    <name evidence="2" type="ORF">KHLLAP_LOCUS7770</name>
</gene>
<keyword evidence="3" id="KW-1185">Reference proteome</keyword>
<feature type="compositionally biased region" description="Polar residues" evidence="1">
    <location>
        <begin position="193"/>
        <end position="203"/>
    </location>
</feature>
<organism evidence="2 3">
    <name type="scientific">Anthostomella pinea</name>
    <dbReference type="NCBI Taxonomy" id="933095"/>
    <lineage>
        <taxon>Eukaryota</taxon>
        <taxon>Fungi</taxon>
        <taxon>Dikarya</taxon>
        <taxon>Ascomycota</taxon>
        <taxon>Pezizomycotina</taxon>
        <taxon>Sordariomycetes</taxon>
        <taxon>Xylariomycetidae</taxon>
        <taxon>Xylariales</taxon>
        <taxon>Xylariaceae</taxon>
        <taxon>Anthostomella</taxon>
    </lineage>
</organism>
<proteinExistence type="predicted"/>
<feature type="region of interest" description="Disordered" evidence="1">
    <location>
        <begin position="151"/>
        <end position="205"/>
    </location>
</feature>
<sequence length="219" mass="23897">MPVKSYHRSRPSVDRVLDLLADLDENQVEALLLEAESTIASNIPVAKGIDFFERPTSTQPPRRKFLTSLSLRKQSSLRRRPSKRAASAQEPMTTSAALMRNSSEPTQNMKKTPRSYKRISRPLLSLPSPTATADLSEMLAAYLLDATKTLPSSPATAHGPTLSPVSPTETDAPGIDLLEPSPARATRPLDTFGNPTKAPSRNISGIFEVLDDEVPRGLR</sequence>
<name>A0AAI8VMH8_9PEZI</name>
<dbReference type="Proteomes" id="UP001295740">
    <property type="component" value="Unassembled WGS sequence"/>
</dbReference>
<feature type="region of interest" description="Disordered" evidence="1">
    <location>
        <begin position="73"/>
        <end position="116"/>
    </location>
</feature>
<reference evidence="2" key="1">
    <citation type="submission" date="2023-10" db="EMBL/GenBank/DDBJ databases">
        <authorList>
            <person name="Hackl T."/>
        </authorList>
    </citation>
    <scope>NUCLEOTIDE SEQUENCE</scope>
</reference>